<evidence type="ECO:0000256" key="9">
    <source>
        <dbReference type="SAM" id="Phobius"/>
    </source>
</evidence>
<dbReference type="Gene3D" id="1.20.1720.10">
    <property type="entry name" value="Multidrug resistance protein D"/>
    <property type="match status" value="1"/>
</dbReference>
<feature type="transmembrane region" description="Helical" evidence="9">
    <location>
        <begin position="93"/>
        <end position="115"/>
    </location>
</feature>
<evidence type="ECO:0000256" key="2">
    <source>
        <dbReference type="ARBA" id="ARBA00022448"/>
    </source>
</evidence>
<dbReference type="InterPro" id="IPR036259">
    <property type="entry name" value="MFS_trans_sf"/>
</dbReference>
<dbReference type="InterPro" id="IPR020846">
    <property type="entry name" value="MFS_dom"/>
</dbReference>
<evidence type="ECO:0000313" key="12">
    <source>
        <dbReference type="Proteomes" id="UP001257948"/>
    </source>
</evidence>
<feature type="transmembrane region" description="Helical" evidence="9">
    <location>
        <begin position="178"/>
        <end position="200"/>
    </location>
</feature>
<evidence type="ECO:0000256" key="6">
    <source>
        <dbReference type="ARBA" id="ARBA00023136"/>
    </source>
</evidence>
<keyword evidence="4 9" id="KW-0812">Transmembrane</keyword>
<feature type="transmembrane region" description="Helical" evidence="9">
    <location>
        <begin position="60"/>
        <end position="81"/>
    </location>
</feature>
<evidence type="ECO:0000259" key="10">
    <source>
        <dbReference type="PROSITE" id="PS50850"/>
    </source>
</evidence>
<feature type="transmembrane region" description="Helical" evidence="9">
    <location>
        <begin position="376"/>
        <end position="398"/>
    </location>
</feature>
<dbReference type="SUPFAM" id="SSF103473">
    <property type="entry name" value="MFS general substrate transporter"/>
    <property type="match status" value="1"/>
</dbReference>
<feature type="compositionally biased region" description="Polar residues" evidence="8">
    <location>
        <begin position="1"/>
        <end position="11"/>
    </location>
</feature>
<dbReference type="InterPro" id="IPR004638">
    <property type="entry name" value="EmrB-like"/>
</dbReference>
<keyword evidence="12" id="KW-1185">Reference proteome</keyword>
<dbReference type="PANTHER" id="PTHR42718">
    <property type="entry name" value="MAJOR FACILITATOR SUPERFAMILY MULTIDRUG TRANSPORTER MFSC"/>
    <property type="match status" value="1"/>
</dbReference>
<feature type="transmembrane region" description="Helical" evidence="9">
    <location>
        <begin position="444"/>
        <end position="463"/>
    </location>
</feature>
<evidence type="ECO:0000256" key="8">
    <source>
        <dbReference type="SAM" id="MobiDB-lite"/>
    </source>
</evidence>
<evidence type="ECO:0000256" key="3">
    <source>
        <dbReference type="ARBA" id="ARBA00022475"/>
    </source>
</evidence>
<dbReference type="NCBIfam" id="TIGR00711">
    <property type="entry name" value="efflux_EmrB"/>
    <property type="match status" value="1"/>
</dbReference>
<evidence type="ECO:0000256" key="5">
    <source>
        <dbReference type="ARBA" id="ARBA00022989"/>
    </source>
</evidence>
<evidence type="ECO:0000256" key="7">
    <source>
        <dbReference type="ARBA" id="ARBA00023251"/>
    </source>
</evidence>
<protein>
    <submittedName>
        <fullName evidence="11">MFS transporter</fullName>
    </submittedName>
</protein>
<accession>A0ABU3LWU1</accession>
<keyword evidence="5 9" id="KW-1133">Transmembrane helix</keyword>
<dbReference type="PANTHER" id="PTHR42718:SF46">
    <property type="entry name" value="BLR6921 PROTEIN"/>
    <property type="match status" value="1"/>
</dbReference>
<dbReference type="Proteomes" id="UP001257948">
    <property type="component" value="Unassembled WGS sequence"/>
</dbReference>
<dbReference type="PROSITE" id="PS50850">
    <property type="entry name" value="MFS"/>
    <property type="match status" value="1"/>
</dbReference>
<feature type="region of interest" description="Disordered" evidence="8">
    <location>
        <begin position="1"/>
        <end position="20"/>
    </location>
</feature>
<comment type="subcellular location">
    <subcellularLocation>
        <location evidence="1">Cell membrane</location>
        <topology evidence="1">Multi-pass membrane protein</topology>
    </subcellularLocation>
</comment>
<feature type="domain" description="Major facilitator superfamily (MFS) profile" evidence="10">
    <location>
        <begin position="26"/>
        <end position="467"/>
    </location>
</feature>
<feature type="transmembrane region" description="Helical" evidence="9">
    <location>
        <begin position="410"/>
        <end position="432"/>
    </location>
</feature>
<name>A0ABU3LWU1_9ACTN</name>
<sequence>MTHPSTSTGHISDSRHPPADPRRWAALAVICVAQFMLILDVTVVNVALPDMAADLQLDRATLTWAVTAYTLCFGGLMLLGGRLADAFGARRTLLAGLALFTAASLVTGLADSAAMLLSGRIAQGVGAALLSPAALSIVTTTFHGAERNKALGVWAAIGGSGAAAGVLIGGALTDGPGWQWVFYVNVPIGLAVLAALPALVPARAPRPARLDIPGALLVTAGTGSLIYGLVKAGDAGWGGTATLAPLAAAVVLYAGFAVAERVGRAPLMDLRMFTRRPVLAGAFLMLIATALLIAYFFLGSVHLQHVRGFSPLRTGLLFLPVAVATGVGAHLASRLVGRVGSRAVAVTGMAIAAVGSVPLTRLSADGSVYTGLLPGFVVASFGLGAVFVTATTTALGMVDHHEAGLASGVVNTFHEVGGSIGVAVVSTIAASGFESGSVDGFTDAFTVCATAAAVSAVVALGLVPGGKPQLTGGPHVH</sequence>
<reference evidence="12" key="1">
    <citation type="submission" date="2023-07" db="EMBL/GenBank/DDBJ databases">
        <title>Draft genome sequence of the endophytic actinobacterium Streptomyces justiciae WPN32, a potential antibiotic producer.</title>
        <authorList>
            <person name="Yasawong M."/>
            <person name="Pana W."/>
            <person name="Ganta P."/>
            <person name="Santapan N."/>
            <person name="Songngamsuk T."/>
            <person name="Phatcharaharikarn M."/>
            <person name="Kerdtoob S."/>
            <person name="Nantapong N."/>
        </authorList>
    </citation>
    <scope>NUCLEOTIDE SEQUENCE [LARGE SCALE GENOMIC DNA]</scope>
    <source>
        <strain evidence="12">WPN32</strain>
    </source>
</reference>
<evidence type="ECO:0000256" key="4">
    <source>
        <dbReference type="ARBA" id="ARBA00022692"/>
    </source>
</evidence>
<feature type="transmembrane region" description="Helical" evidence="9">
    <location>
        <begin position="317"/>
        <end position="336"/>
    </location>
</feature>
<dbReference type="Gene3D" id="1.20.1250.20">
    <property type="entry name" value="MFS general substrate transporter like domains"/>
    <property type="match status" value="1"/>
</dbReference>
<dbReference type="Pfam" id="PF07690">
    <property type="entry name" value="MFS_1"/>
    <property type="match status" value="1"/>
</dbReference>
<evidence type="ECO:0000256" key="1">
    <source>
        <dbReference type="ARBA" id="ARBA00004651"/>
    </source>
</evidence>
<keyword evidence="7" id="KW-0046">Antibiotic resistance</keyword>
<feature type="transmembrane region" description="Helical" evidence="9">
    <location>
        <begin position="343"/>
        <end position="364"/>
    </location>
</feature>
<keyword evidence="2" id="KW-0813">Transport</keyword>
<dbReference type="PRINTS" id="PR01036">
    <property type="entry name" value="TCRTETB"/>
</dbReference>
<dbReference type="RefSeq" id="WP_314202834.1">
    <property type="nucleotide sequence ID" value="NZ_JAVTLL010000014.1"/>
</dbReference>
<feature type="transmembrane region" description="Helical" evidence="9">
    <location>
        <begin position="236"/>
        <end position="258"/>
    </location>
</feature>
<evidence type="ECO:0000313" key="11">
    <source>
        <dbReference type="EMBL" id="MDT7843266.1"/>
    </source>
</evidence>
<dbReference type="CDD" id="cd17321">
    <property type="entry name" value="MFS_MMR_MDR_like"/>
    <property type="match status" value="1"/>
</dbReference>
<feature type="transmembrane region" description="Helical" evidence="9">
    <location>
        <begin position="278"/>
        <end position="297"/>
    </location>
</feature>
<keyword evidence="6 9" id="KW-0472">Membrane</keyword>
<dbReference type="EMBL" id="JAVTLL010000014">
    <property type="protein sequence ID" value="MDT7843266.1"/>
    <property type="molecule type" value="Genomic_DNA"/>
</dbReference>
<keyword evidence="3" id="KW-1003">Cell membrane</keyword>
<gene>
    <name evidence="11" type="ORF">RQC66_21305</name>
</gene>
<feature type="transmembrane region" description="Helical" evidence="9">
    <location>
        <begin position="212"/>
        <end position="230"/>
    </location>
</feature>
<feature type="transmembrane region" description="Helical" evidence="9">
    <location>
        <begin position="121"/>
        <end position="139"/>
    </location>
</feature>
<proteinExistence type="predicted"/>
<feature type="transmembrane region" description="Helical" evidence="9">
    <location>
        <begin position="24"/>
        <end position="48"/>
    </location>
</feature>
<organism evidence="11 12">
    <name type="scientific">Streptomyces justiciae</name>
    <dbReference type="NCBI Taxonomy" id="2780140"/>
    <lineage>
        <taxon>Bacteria</taxon>
        <taxon>Bacillati</taxon>
        <taxon>Actinomycetota</taxon>
        <taxon>Actinomycetes</taxon>
        <taxon>Kitasatosporales</taxon>
        <taxon>Streptomycetaceae</taxon>
        <taxon>Streptomyces</taxon>
    </lineage>
</organism>
<dbReference type="InterPro" id="IPR011701">
    <property type="entry name" value="MFS"/>
</dbReference>
<feature type="transmembrane region" description="Helical" evidence="9">
    <location>
        <begin position="151"/>
        <end position="172"/>
    </location>
</feature>
<comment type="caution">
    <text evidence="11">The sequence shown here is derived from an EMBL/GenBank/DDBJ whole genome shotgun (WGS) entry which is preliminary data.</text>
</comment>